<dbReference type="EMBL" id="GEDG01020477">
    <property type="protein sequence ID" value="JAP19091.1"/>
    <property type="molecule type" value="Transcribed_RNA"/>
</dbReference>
<dbReference type="AlphaFoldDB" id="A0A0V0HG20"/>
<evidence type="ECO:0000313" key="1">
    <source>
        <dbReference type="EMBL" id="JAP19091.1"/>
    </source>
</evidence>
<accession>A0A0V0HG20</accession>
<protein>
    <submittedName>
        <fullName evidence="1">Putative ovule protein</fullName>
    </submittedName>
</protein>
<sequence length="73" mass="8287">MIYQYTHTHSSMFSSQGVLFGEYVSHVRSLSLILISFFSAKMSSQAWSGSSHRLSDSDARRAYCVLKLMAILY</sequence>
<name>A0A0V0HG20_SOLCH</name>
<reference evidence="1" key="1">
    <citation type="submission" date="2015-12" db="EMBL/GenBank/DDBJ databases">
        <title>Gene expression during late stages of embryo sac development: a critical building block for successful pollen-pistil interactions.</title>
        <authorList>
            <person name="Liu Y."/>
            <person name="Joly V."/>
            <person name="Sabar M."/>
            <person name="Matton D.P."/>
        </authorList>
    </citation>
    <scope>NUCLEOTIDE SEQUENCE</scope>
</reference>
<organism evidence="1">
    <name type="scientific">Solanum chacoense</name>
    <name type="common">Chaco potato</name>
    <dbReference type="NCBI Taxonomy" id="4108"/>
    <lineage>
        <taxon>Eukaryota</taxon>
        <taxon>Viridiplantae</taxon>
        <taxon>Streptophyta</taxon>
        <taxon>Embryophyta</taxon>
        <taxon>Tracheophyta</taxon>
        <taxon>Spermatophyta</taxon>
        <taxon>Magnoliopsida</taxon>
        <taxon>eudicotyledons</taxon>
        <taxon>Gunneridae</taxon>
        <taxon>Pentapetalae</taxon>
        <taxon>asterids</taxon>
        <taxon>lamiids</taxon>
        <taxon>Solanales</taxon>
        <taxon>Solanaceae</taxon>
        <taxon>Solanoideae</taxon>
        <taxon>Solaneae</taxon>
        <taxon>Solanum</taxon>
    </lineage>
</organism>
<proteinExistence type="predicted"/>